<proteinExistence type="predicted"/>
<dbReference type="InterPro" id="IPR026074">
    <property type="entry name" value="MAP1"/>
</dbReference>
<dbReference type="GO" id="GO:0008017">
    <property type="term" value="F:microtubule binding"/>
    <property type="evidence" value="ECO:0007669"/>
    <property type="project" value="InterPro"/>
</dbReference>
<dbReference type="GO" id="GO:0016358">
    <property type="term" value="P:dendrite development"/>
    <property type="evidence" value="ECO:0007669"/>
    <property type="project" value="TreeGrafter"/>
</dbReference>
<name>A0AAV2KT55_KNICA</name>
<feature type="region of interest" description="Disordered" evidence="1">
    <location>
        <begin position="871"/>
        <end position="996"/>
    </location>
</feature>
<evidence type="ECO:0000313" key="4">
    <source>
        <dbReference type="EMBL" id="CAL1591803.1"/>
    </source>
</evidence>
<accession>A0AAV2KT55</accession>
<gene>
    <name evidence="4" type="ORF">KC01_LOCUS21144</name>
</gene>
<dbReference type="GO" id="GO:0045202">
    <property type="term" value="C:synapse"/>
    <property type="evidence" value="ECO:0007669"/>
    <property type="project" value="TreeGrafter"/>
</dbReference>
<dbReference type="Proteomes" id="UP001497482">
    <property type="component" value="Chromosome 2"/>
</dbReference>
<evidence type="ECO:0000313" key="5">
    <source>
        <dbReference type="Proteomes" id="UP001497482"/>
    </source>
</evidence>
<dbReference type="GO" id="GO:0005829">
    <property type="term" value="C:cytosol"/>
    <property type="evidence" value="ECO:0007669"/>
    <property type="project" value="TreeGrafter"/>
</dbReference>
<feature type="compositionally biased region" description="Basic and acidic residues" evidence="1">
    <location>
        <begin position="701"/>
        <end position="710"/>
    </location>
</feature>
<feature type="compositionally biased region" description="Low complexity" evidence="1">
    <location>
        <begin position="1065"/>
        <end position="1074"/>
    </location>
</feature>
<reference evidence="4 5" key="1">
    <citation type="submission" date="2024-04" db="EMBL/GenBank/DDBJ databases">
        <authorList>
            <person name="Waldvogel A.-M."/>
            <person name="Schoenle A."/>
        </authorList>
    </citation>
    <scope>NUCLEOTIDE SEQUENCE [LARGE SCALE GENOMIC DNA]</scope>
</reference>
<feature type="compositionally biased region" description="Basic and acidic residues" evidence="1">
    <location>
        <begin position="405"/>
        <end position="516"/>
    </location>
</feature>
<dbReference type="GO" id="GO:0030425">
    <property type="term" value="C:dendrite"/>
    <property type="evidence" value="ECO:0007669"/>
    <property type="project" value="TreeGrafter"/>
</dbReference>
<feature type="compositionally biased region" description="Polar residues" evidence="1">
    <location>
        <begin position="729"/>
        <end position="739"/>
    </location>
</feature>
<evidence type="ECO:0000259" key="2">
    <source>
        <dbReference type="Pfam" id="PF23415"/>
    </source>
</evidence>
<feature type="compositionally biased region" description="Basic and acidic residues" evidence="1">
    <location>
        <begin position="524"/>
        <end position="555"/>
    </location>
</feature>
<dbReference type="PANTHER" id="PTHR13843">
    <property type="entry name" value="MICROTUBULE-ASSOCIATED PROTEIN"/>
    <property type="match status" value="1"/>
</dbReference>
<feature type="compositionally biased region" description="Low complexity" evidence="1">
    <location>
        <begin position="745"/>
        <end position="757"/>
    </location>
</feature>
<dbReference type="InterPro" id="IPR056617">
    <property type="entry name" value="MAP1B/S_N"/>
</dbReference>
<feature type="compositionally biased region" description="Polar residues" evidence="1">
    <location>
        <begin position="682"/>
        <end position="694"/>
    </location>
</feature>
<keyword evidence="5" id="KW-1185">Reference proteome</keyword>
<dbReference type="GO" id="GO:0003779">
    <property type="term" value="F:actin binding"/>
    <property type="evidence" value="ECO:0007669"/>
    <property type="project" value="TreeGrafter"/>
</dbReference>
<feature type="compositionally biased region" description="Pro residues" evidence="1">
    <location>
        <begin position="930"/>
        <end position="946"/>
    </location>
</feature>
<dbReference type="EMBL" id="OZ035824">
    <property type="protein sequence ID" value="CAL1591803.1"/>
    <property type="molecule type" value="Genomic_DNA"/>
</dbReference>
<feature type="region of interest" description="Disordered" evidence="1">
    <location>
        <begin position="680"/>
        <end position="757"/>
    </location>
</feature>
<feature type="region of interest" description="Disordered" evidence="1">
    <location>
        <begin position="1049"/>
        <end position="1074"/>
    </location>
</feature>
<feature type="compositionally biased region" description="Basic and acidic residues" evidence="1">
    <location>
        <begin position="1049"/>
        <end position="1059"/>
    </location>
</feature>
<dbReference type="Pfam" id="PF23415">
    <property type="entry name" value="MAPB1_N"/>
    <property type="match status" value="1"/>
</dbReference>
<feature type="region of interest" description="Disordered" evidence="1">
    <location>
        <begin position="405"/>
        <end position="641"/>
    </location>
</feature>
<feature type="compositionally biased region" description="Polar residues" evidence="1">
    <location>
        <begin position="977"/>
        <end position="996"/>
    </location>
</feature>
<feature type="domain" description="Microtubule-associated protein 1A/B/S-like MBL-like" evidence="3">
    <location>
        <begin position="361"/>
        <end position="401"/>
    </location>
</feature>
<feature type="compositionally biased region" description="Basic and acidic residues" evidence="1">
    <location>
        <begin position="608"/>
        <end position="625"/>
    </location>
</feature>
<feature type="compositionally biased region" description="Polar residues" evidence="1">
    <location>
        <begin position="871"/>
        <end position="898"/>
    </location>
</feature>
<dbReference type="GO" id="GO:0043025">
    <property type="term" value="C:neuronal cell body"/>
    <property type="evidence" value="ECO:0007669"/>
    <property type="project" value="TreeGrafter"/>
</dbReference>
<dbReference type="GO" id="GO:0031114">
    <property type="term" value="P:regulation of microtubule depolymerization"/>
    <property type="evidence" value="ECO:0007669"/>
    <property type="project" value="TreeGrafter"/>
</dbReference>
<evidence type="ECO:0008006" key="6">
    <source>
        <dbReference type="Google" id="ProtNLM"/>
    </source>
</evidence>
<evidence type="ECO:0000259" key="3">
    <source>
        <dbReference type="Pfam" id="PF25281"/>
    </source>
</evidence>
<evidence type="ECO:0000256" key="1">
    <source>
        <dbReference type="SAM" id="MobiDB-lite"/>
    </source>
</evidence>
<dbReference type="InterPro" id="IPR057480">
    <property type="entry name" value="MAP1A/B/S-like_MBL"/>
</dbReference>
<feature type="domain" description="Microtubule-associated protein 1B/S N-terminal" evidence="2">
    <location>
        <begin position="31"/>
        <end position="224"/>
    </location>
</feature>
<feature type="compositionally biased region" description="Basic and acidic residues" evidence="1">
    <location>
        <begin position="581"/>
        <end position="591"/>
    </location>
</feature>
<dbReference type="GO" id="GO:0005874">
    <property type="term" value="C:microtubule"/>
    <property type="evidence" value="ECO:0007669"/>
    <property type="project" value="InterPro"/>
</dbReference>
<feature type="compositionally biased region" description="Low complexity" evidence="1">
    <location>
        <begin position="556"/>
        <end position="568"/>
    </location>
</feature>
<feature type="compositionally biased region" description="Polar residues" evidence="1">
    <location>
        <begin position="626"/>
        <end position="640"/>
    </location>
</feature>
<dbReference type="GO" id="GO:0007409">
    <property type="term" value="P:axonogenesis"/>
    <property type="evidence" value="ECO:0007669"/>
    <property type="project" value="TreeGrafter"/>
</dbReference>
<dbReference type="GO" id="GO:0000226">
    <property type="term" value="P:microtubule cytoskeleton organization"/>
    <property type="evidence" value="ECO:0007669"/>
    <property type="project" value="InterPro"/>
</dbReference>
<sequence>MAAAVVGQGVTRGASGSFSPAKGALSGDHCVLVVVGALQSHGALELILRQIETGVRRWAVDLDVSVLDEQLKLFVSRHSAFLSEEVKGQRTLQHRGDVLDTQVVVNPTSEFVCSEVRRLLLLPSRHKLLVLSGQCVEDSGDIVLQRGFFSLNHFRQILCDDEIRDALRSSNSAKPTLTLSCPNCGLWKNPKLHSLQDLIDLQINPTPVFPEMEGLQEFSEYLSESLELESPFDLLEPPSTVGFLKLSRPCCYVFPGGRGDSAFFAVNGFNVLVNGGSDPCSSFWKLVRHLDRIDSVLLTHIGVDNLPGFNSLLLRKMAEQDEEASASYPEEDWMKYLISPEIGVVFLNIPNKLKASQGNLKKIIRVLFPGCTPQAKILDSLEKLKHLECLKVPIACQRDLEMAKHDKLPKRAESRESLKSGTLKEKVSRLDVKKQETKPKAASETAMKDKKDLEEKSKTKVADAKVKPAKAQVEKLAPKKEDSKKDGKKRDDKAIVGVVKKDNEVDGKKEVEKKDLSSQVGAKVKKDIKPERKKDLKKDLKVEDKKAAKPKEAKKPSGAASSTSSVASLDLKKVQAKTGSLKKEPLKKDGSAKGTKGKAGGKGVVDNMEEKLPPEFAKLKLEERSSSGSGDVQINGNSLGSHEKMTAGKVAKGDLNVNFNLNPTYTENCQDGVCVSSEDKTNLSSADSAPNSAGHTPFHQSLDEDMRGLGEDSGLDARMSSLGFEDDNQGGSCRTSDLSSWKEGLGSSTSSQEKQSSLLTLSPLKDTMQDSSPTVTSMPAEFCSPHSTEVDESLSASLEQGIPVSNGASHDNLPQIGKNDHIHGMSDLLADIPHDVDLCLVTPCEFQHPKVPGNHSHHATCLETTENNNLQEQSLSESGDSQETPPTSISESLPTATDSDVAATEDCPSITVDMDSEDDSSNLYLNYSYDPPPAPVKDLPPLPPQPGACMADPENDSASKKQITKGKRPASAGQKVSPGNTATHNGKSKAGSATGSLRTVPSLDVKTATRNSLGGSKTGPAKLSVALYKSLIPSRQRYNYTAGQAKISRDYGQKGRQRSDGCNTSAHRVSPASPSAHSVPCFSLSSQCVPCFSLSSQCVPCFSLSSQCPLLLPQLTECPLLLPQLTECPLLLPQLTVSPASPSAHSVSPASPSAHSVPCFSLSSQCVPASPSAHSVSPASPSAHSVPCFSLSSRSVPCFSLSSQCPLLLPQLTECPLLLPQLTECPLLLPELTECPLLLPQLTQSVPCFSLSSHRVSLDSPSAHTECPLLLPQLTECPLLLPQLTQSVPCFSLSSRSVPCFSLSSHRVSLASPSAHRVSLASPSAHRLVSEGPAVYVDLAYLPSGPSAASVDAELFRRLRSAYYVISGQDSVKEEVMRPILDALLEGKSHWPQIPVTLIPTFDSLPMHEWYQESHERQTELSITVLGSNSTVAMQEETFPACKVEF</sequence>
<protein>
    <recommendedName>
        <fullName evidence="6">Microtubule-associated protein 1S</fullName>
    </recommendedName>
</protein>
<dbReference type="Pfam" id="PF25281">
    <property type="entry name" value="MBL_MAP1B"/>
    <property type="match status" value="2"/>
</dbReference>
<organism evidence="4 5">
    <name type="scientific">Knipowitschia caucasica</name>
    <name type="common">Caucasian dwarf goby</name>
    <name type="synonym">Pomatoschistus caucasicus</name>
    <dbReference type="NCBI Taxonomy" id="637954"/>
    <lineage>
        <taxon>Eukaryota</taxon>
        <taxon>Metazoa</taxon>
        <taxon>Chordata</taxon>
        <taxon>Craniata</taxon>
        <taxon>Vertebrata</taxon>
        <taxon>Euteleostomi</taxon>
        <taxon>Actinopterygii</taxon>
        <taxon>Neopterygii</taxon>
        <taxon>Teleostei</taxon>
        <taxon>Neoteleostei</taxon>
        <taxon>Acanthomorphata</taxon>
        <taxon>Gobiaria</taxon>
        <taxon>Gobiiformes</taxon>
        <taxon>Gobioidei</taxon>
        <taxon>Gobiidae</taxon>
        <taxon>Gobiinae</taxon>
        <taxon>Knipowitschia</taxon>
    </lineage>
</organism>
<dbReference type="PANTHER" id="PTHR13843:SF11">
    <property type="entry name" value="MICROTUBULE-ASSOCIATED PROTEIN 1S"/>
    <property type="match status" value="1"/>
</dbReference>
<dbReference type="GO" id="GO:0005875">
    <property type="term" value="C:microtubule associated complex"/>
    <property type="evidence" value="ECO:0007669"/>
    <property type="project" value="TreeGrafter"/>
</dbReference>
<feature type="domain" description="Microtubule-associated protein 1A/B/S-like MBL-like" evidence="3">
    <location>
        <begin position="230"/>
        <end position="360"/>
    </location>
</feature>